<feature type="domain" description="Lysidine-tRNA(Ile) synthetase C-terminal" evidence="9">
    <location>
        <begin position="359"/>
        <end position="431"/>
    </location>
</feature>
<comment type="subcellular location">
    <subcellularLocation>
        <location evidence="1 8">Cytoplasm</location>
    </subcellularLocation>
</comment>
<dbReference type="InterPro" id="IPR012094">
    <property type="entry name" value="tRNA_Ile_lys_synt"/>
</dbReference>
<organism evidence="10 11">
    <name type="scientific">Flagellimonas algicola</name>
    <dbReference type="NCBI Taxonomy" id="2583815"/>
    <lineage>
        <taxon>Bacteria</taxon>
        <taxon>Pseudomonadati</taxon>
        <taxon>Bacteroidota</taxon>
        <taxon>Flavobacteriia</taxon>
        <taxon>Flavobacteriales</taxon>
        <taxon>Flavobacteriaceae</taxon>
        <taxon>Flagellimonas</taxon>
    </lineage>
</organism>
<evidence type="ECO:0000256" key="1">
    <source>
        <dbReference type="ARBA" id="ARBA00004496"/>
    </source>
</evidence>
<dbReference type="InterPro" id="IPR011063">
    <property type="entry name" value="TilS/TtcA_N"/>
</dbReference>
<keyword evidence="4 8" id="KW-0819">tRNA processing</keyword>
<dbReference type="InterPro" id="IPR012796">
    <property type="entry name" value="Lysidine-tRNA-synth_C"/>
</dbReference>
<keyword evidence="3 8" id="KW-0436">Ligase</keyword>
<evidence type="ECO:0000256" key="5">
    <source>
        <dbReference type="ARBA" id="ARBA00022741"/>
    </source>
</evidence>
<dbReference type="PANTHER" id="PTHR43033">
    <property type="entry name" value="TRNA(ILE)-LYSIDINE SYNTHASE-RELATED"/>
    <property type="match status" value="1"/>
</dbReference>
<dbReference type="InterPro" id="IPR014729">
    <property type="entry name" value="Rossmann-like_a/b/a_fold"/>
</dbReference>
<dbReference type="PANTHER" id="PTHR43033:SF1">
    <property type="entry name" value="TRNA(ILE)-LYSIDINE SYNTHASE-RELATED"/>
    <property type="match status" value="1"/>
</dbReference>
<keyword evidence="6 8" id="KW-0067">ATP-binding</keyword>
<evidence type="ECO:0000256" key="3">
    <source>
        <dbReference type="ARBA" id="ARBA00022598"/>
    </source>
</evidence>
<dbReference type="HAMAP" id="MF_01161">
    <property type="entry name" value="tRNA_Ile_lys_synt"/>
    <property type="match status" value="1"/>
</dbReference>
<comment type="similarity">
    <text evidence="8">Belongs to the tRNA(Ile)-lysidine synthase family.</text>
</comment>
<dbReference type="InterPro" id="IPR012795">
    <property type="entry name" value="tRNA_Ile_lys_synt_N"/>
</dbReference>
<comment type="caution">
    <text evidence="10">The sequence shown here is derived from an EMBL/GenBank/DDBJ whole genome shotgun (WGS) entry which is preliminary data.</text>
</comment>
<keyword evidence="11" id="KW-1185">Reference proteome</keyword>
<comment type="function">
    <text evidence="8">Ligates lysine onto the cytidine present at position 34 of the AUA codon-specific tRNA(Ile) that contains the anticodon CAU, in an ATP-dependent manner. Cytidine is converted to lysidine, thus changing the amino acid specificity of the tRNA from methionine to isoleucine.</text>
</comment>
<dbReference type="Pfam" id="PF11734">
    <property type="entry name" value="TilS_C"/>
    <property type="match status" value="1"/>
</dbReference>
<evidence type="ECO:0000259" key="9">
    <source>
        <dbReference type="SMART" id="SM00977"/>
    </source>
</evidence>
<dbReference type="SUPFAM" id="SSF52402">
    <property type="entry name" value="Adenine nucleotide alpha hydrolases-like"/>
    <property type="match status" value="1"/>
</dbReference>
<dbReference type="NCBIfam" id="TIGR02433">
    <property type="entry name" value="lysidine_TilS_C"/>
    <property type="match status" value="1"/>
</dbReference>
<comment type="catalytic activity">
    <reaction evidence="7 8">
        <text>cytidine(34) in tRNA(Ile2) + L-lysine + ATP = lysidine(34) in tRNA(Ile2) + AMP + diphosphate + H(+)</text>
        <dbReference type="Rhea" id="RHEA:43744"/>
        <dbReference type="Rhea" id="RHEA-COMP:10625"/>
        <dbReference type="Rhea" id="RHEA-COMP:10670"/>
        <dbReference type="ChEBI" id="CHEBI:15378"/>
        <dbReference type="ChEBI" id="CHEBI:30616"/>
        <dbReference type="ChEBI" id="CHEBI:32551"/>
        <dbReference type="ChEBI" id="CHEBI:33019"/>
        <dbReference type="ChEBI" id="CHEBI:82748"/>
        <dbReference type="ChEBI" id="CHEBI:83665"/>
        <dbReference type="ChEBI" id="CHEBI:456215"/>
        <dbReference type="EC" id="6.3.4.19"/>
    </reaction>
</comment>
<dbReference type="EC" id="6.3.4.19" evidence="8"/>
<accession>A0ABY2WPP9</accession>
<dbReference type="Pfam" id="PF01171">
    <property type="entry name" value="ATP_bind_3"/>
    <property type="match status" value="1"/>
</dbReference>
<feature type="binding site" evidence="8">
    <location>
        <begin position="26"/>
        <end position="31"/>
    </location>
    <ligand>
        <name>ATP</name>
        <dbReference type="ChEBI" id="CHEBI:30616"/>
    </ligand>
</feature>
<proteinExistence type="inferred from homology"/>
<keyword evidence="5 8" id="KW-0547">Nucleotide-binding</keyword>
<evidence type="ECO:0000313" key="11">
    <source>
        <dbReference type="Proteomes" id="UP000751614"/>
    </source>
</evidence>
<keyword evidence="2 8" id="KW-0963">Cytoplasm</keyword>
<dbReference type="EMBL" id="VCNI01000001">
    <property type="protein sequence ID" value="TMU56710.1"/>
    <property type="molecule type" value="Genomic_DNA"/>
</dbReference>
<protein>
    <recommendedName>
        <fullName evidence="8">tRNA(Ile)-lysidine synthase</fullName>
        <ecNumber evidence="8">6.3.4.19</ecNumber>
    </recommendedName>
    <alternativeName>
        <fullName evidence="8">tRNA(Ile)-2-lysyl-cytidine synthase</fullName>
    </alternativeName>
    <alternativeName>
        <fullName evidence="8">tRNA(Ile)-lysidine synthetase</fullName>
    </alternativeName>
</protein>
<evidence type="ECO:0000256" key="8">
    <source>
        <dbReference type="HAMAP-Rule" id="MF_01161"/>
    </source>
</evidence>
<dbReference type="GO" id="GO:0032267">
    <property type="term" value="F:tRNA(Ile)-lysidine synthase activity"/>
    <property type="evidence" value="ECO:0007669"/>
    <property type="project" value="UniProtKB-EC"/>
</dbReference>
<evidence type="ECO:0000256" key="7">
    <source>
        <dbReference type="ARBA" id="ARBA00048539"/>
    </source>
</evidence>
<sequence length="435" mass="50546">MQAQFETHIQNHFPFLKEGKVLVACSGGLDSVVLAHLCNQAGMYIALAHCNFKLRGDESDGDEEFVRELAETLEVEVHKKSFDTVKYAEENRGSIQMAARKLRYDWFEELMEAHGFQYVLTAHHADDALETFLINLSRGTGIDGLSGIQAQNGNVIRPLLPFSRQAILDFAQKEHLEWREDSSNEDTKYLRNKIRHQLVPKLKELHPTFLQNFGVTQEHLNHSRNLISNYIDSVRADLFEERDDEIRINIENMLQLRPLESHLYELFKEYGFVVWEDTKALSMASSGKELHSKTHRLLKDRSHLILSKNGNAVNQKYWIVNQKSLVKFPVPLKFEHADSIENSSPQVIFVDKEKLNYPLLLRKWEKGDYFYPFGMQGKKKLSKFFKDEKMDVFSKEKQWLLCSGDAIVWVLGKRLDERFKVETTTQQILKISLLV</sequence>
<evidence type="ECO:0000256" key="4">
    <source>
        <dbReference type="ARBA" id="ARBA00022694"/>
    </source>
</evidence>
<comment type="domain">
    <text evidence="8">The N-terminal region contains the highly conserved SGGXDS motif, predicted to be a P-loop motif involved in ATP binding.</text>
</comment>
<dbReference type="SUPFAM" id="SSF56037">
    <property type="entry name" value="PheT/TilS domain"/>
    <property type="match status" value="1"/>
</dbReference>
<dbReference type="Proteomes" id="UP000751614">
    <property type="component" value="Unassembled WGS sequence"/>
</dbReference>
<gene>
    <name evidence="8 10" type="primary">tilS</name>
    <name evidence="10" type="ORF">FGG15_03970</name>
</gene>
<dbReference type="Gene3D" id="3.40.50.620">
    <property type="entry name" value="HUPs"/>
    <property type="match status" value="1"/>
</dbReference>
<evidence type="ECO:0000256" key="2">
    <source>
        <dbReference type="ARBA" id="ARBA00022490"/>
    </source>
</evidence>
<dbReference type="CDD" id="cd01992">
    <property type="entry name" value="TilS_N"/>
    <property type="match status" value="1"/>
</dbReference>
<evidence type="ECO:0000313" key="10">
    <source>
        <dbReference type="EMBL" id="TMU56710.1"/>
    </source>
</evidence>
<name>A0ABY2WPP9_9FLAO</name>
<dbReference type="NCBIfam" id="TIGR02432">
    <property type="entry name" value="lysidine_TilS_N"/>
    <property type="match status" value="1"/>
</dbReference>
<reference evidence="10 11" key="1">
    <citation type="submission" date="2019-05" db="EMBL/GenBank/DDBJ databases">
        <title>Flagellimonas sp. AsT0115, sp. nov., isolated from a marine red algae, Asparagopsis taxiformis.</title>
        <authorList>
            <person name="Kim J."/>
            <person name="Jeong S.E."/>
            <person name="Jeon C.O."/>
        </authorList>
    </citation>
    <scope>NUCLEOTIDE SEQUENCE [LARGE SCALE GENOMIC DNA]</scope>
    <source>
        <strain evidence="10 11">AsT0115</strain>
    </source>
</reference>
<evidence type="ECO:0000256" key="6">
    <source>
        <dbReference type="ARBA" id="ARBA00022840"/>
    </source>
</evidence>
<dbReference type="RefSeq" id="WP_138833440.1">
    <property type="nucleotide sequence ID" value="NZ_VCNI01000001.1"/>
</dbReference>
<dbReference type="SMART" id="SM00977">
    <property type="entry name" value="TilS_C"/>
    <property type="match status" value="1"/>
</dbReference>